<dbReference type="InterPro" id="IPR015860">
    <property type="entry name" value="ABC_transpr_TagH-like"/>
</dbReference>
<dbReference type="InterPro" id="IPR017871">
    <property type="entry name" value="ABC_transporter-like_CS"/>
</dbReference>
<dbReference type="PANTHER" id="PTHR46743:SF2">
    <property type="entry name" value="TEICHOIC ACIDS EXPORT ATP-BINDING PROTEIN TAGH"/>
    <property type="match status" value="1"/>
</dbReference>
<dbReference type="InterPro" id="IPR003439">
    <property type="entry name" value="ABC_transporter-like_ATP-bd"/>
</dbReference>
<evidence type="ECO:0000256" key="7">
    <source>
        <dbReference type="ARBA" id="ARBA00023136"/>
    </source>
</evidence>
<dbReference type="Pfam" id="PF00005">
    <property type="entry name" value="ABC_tran"/>
    <property type="match status" value="1"/>
</dbReference>
<dbReference type="PANTHER" id="PTHR46743">
    <property type="entry name" value="TEICHOIC ACIDS EXPORT ATP-BINDING PROTEIN TAGH"/>
    <property type="match status" value="1"/>
</dbReference>
<dbReference type="AlphaFoldDB" id="A0A2B3U409"/>
<name>A0A2B3U409_BACCE</name>
<evidence type="ECO:0000256" key="6">
    <source>
        <dbReference type="ARBA" id="ARBA00022967"/>
    </source>
</evidence>
<keyword evidence="8" id="KW-0812">Transmembrane</keyword>
<dbReference type="CDD" id="cd03220">
    <property type="entry name" value="ABC_KpsT_Wzt"/>
    <property type="match status" value="1"/>
</dbReference>
<dbReference type="InterPro" id="IPR027417">
    <property type="entry name" value="P-loop_NTPase"/>
</dbReference>
<dbReference type="Gene3D" id="3.40.50.300">
    <property type="entry name" value="P-loop containing nucleotide triphosphate hydrolases"/>
    <property type="match status" value="1"/>
</dbReference>
<dbReference type="Gene3D" id="2.30.30.40">
    <property type="entry name" value="SH3 Domains"/>
    <property type="match status" value="1"/>
</dbReference>
<dbReference type="Proteomes" id="UP000224076">
    <property type="component" value="Unassembled WGS sequence"/>
</dbReference>
<gene>
    <name evidence="11" type="primary">tagH</name>
    <name evidence="11" type="ORF">COK86_15900</name>
</gene>
<dbReference type="NCBIfam" id="NF010066">
    <property type="entry name" value="PRK13546.1"/>
    <property type="match status" value="1"/>
</dbReference>
<keyword evidence="8" id="KW-1133">Transmembrane helix</keyword>
<dbReference type="PROSITE" id="PS51781">
    <property type="entry name" value="SH3B"/>
    <property type="match status" value="1"/>
</dbReference>
<evidence type="ECO:0000256" key="4">
    <source>
        <dbReference type="ARBA" id="ARBA00022741"/>
    </source>
</evidence>
<dbReference type="EMBL" id="NVDG01000026">
    <property type="protein sequence ID" value="PFU41595.1"/>
    <property type="molecule type" value="Genomic_DNA"/>
</dbReference>
<evidence type="ECO:0000256" key="3">
    <source>
        <dbReference type="ARBA" id="ARBA00022475"/>
    </source>
</evidence>
<protein>
    <submittedName>
        <fullName evidence="11">Teichoic acid export protein ATP-binding subunit</fullName>
    </submittedName>
</protein>
<accession>A0A2B3U409</accession>
<keyword evidence="2" id="KW-0813">Transport</keyword>
<dbReference type="PROSITE" id="PS00211">
    <property type="entry name" value="ABC_TRANSPORTER_1"/>
    <property type="match status" value="1"/>
</dbReference>
<comment type="similarity">
    <text evidence="1">Belongs to the ABC transporter superfamily.</text>
</comment>
<evidence type="ECO:0000256" key="1">
    <source>
        <dbReference type="ARBA" id="ARBA00005417"/>
    </source>
</evidence>
<evidence type="ECO:0000313" key="11">
    <source>
        <dbReference type="EMBL" id="PFU41595.1"/>
    </source>
</evidence>
<evidence type="ECO:0000259" key="9">
    <source>
        <dbReference type="PROSITE" id="PS50893"/>
    </source>
</evidence>
<evidence type="ECO:0000256" key="2">
    <source>
        <dbReference type="ARBA" id="ARBA00022448"/>
    </source>
</evidence>
<dbReference type="GO" id="GO:0140359">
    <property type="term" value="F:ABC-type transporter activity"/>
    <property type="evidence" value="ECO:0007669"/>
    <property type="project" value="InterPro"/>
</dbReference>
<evidence type="ECO:0000313" key="12">
    <source>
        <dbReference type="Proteomes" id="UP000224076"/>
    </source>
</evidence>
<keyword evidence="5 11" id="KW-0067">ATP-binding</keyword>
<dbReference type="InterPro" id="IPR050683">
    <property type="entry name" value="Bact_Polysacc_Export_ATP-bd"/>
</dbReference>
<keyword evidence="4" id="KW-0547">Nucleotide-binding</keyword>
<feature type="transmembrane region" description="Helical" evidence="8">
    <location>
        <begin position="292"/>
        <end position="311"/>
    </location>
</feature>
<feature type="domain" description="SH3b" evidence="10">
    <location>
        <begin position="349"/>
        <end position="418"/>
    </location>
</feature>
<dbReference type="NCBIfam" id="NF010065">
    <property type="entry name" value="PRK13545.1"/>
    <property type="match status" value="1"/>
</dbReference>
<dbReference type="InterPro" id="IPR003593">
    <property type="entry name" value="AAA+_ATPase"/>
</dbReference>
<reference evidence="11 12" key="1">
    <citation type="submission" date="2017-09" db="EMBL/GenBank/DDBJ databases">
        <title>Large-scale bioinformatics analysis of Bacillus genomes uncovers conserved roles of natural products in bacterial physiology.</title>
        <authorList>
            <consortium name="Agbiome Team Llc"/>
            <person name="Bleich R.M."/>
            <person name="Grubbs K.J."/>
            <person name="Santa Maria K.C."/>
            <person name="Allen S.E."/>
            <person name="Farag S."/>
            <person name="Shank E.A."/>
            <person name="Bowers A."/>
        </authorList>
    </citation>
    <scope>NUCLEOTIDE SEQUENCE [LARGE SCALE GENOMIC DNA]</scope>
    <source>
        <strain evidence="11 12">AFS061806</strain>
    </source>
</reference>
<keyword evidence="6" id="KW-1278">Translocase</keyword>
<comment type="caution">
    <text evidence="11">The sequence shown here is derived from an EMBL/GenBank/DDBJ whole genome shotgun (WGS) entry which is preliminary data.</text>
</comment>
<dbReference type="SMART" id="SM00382">
    <property type="entry name" value="AAA"/>
    <property type="match status" value="1"/>
</dbReference>
<evidence type="ECO:0000259" key="10">
    <source>
        <dbReference type="PROSITE" id="PS51781"/>
    </source>
</evidence>
<dbReference type="GO" id="GO:0016887">
    <property type="term" value="F:ATP hydrolysis activity"/>
    <property type="evidence" value="ECO:0007669"/>
    <property type="project" value="InterPro"/>
</dbReference>
<dbReference type="GO" id="GO:0005524">
    <property type="term" value="F:ATP binding"/>
    <property type="evidence" value="ECO:0007669"/>
    <property type="project" value="UniProtKB-KW"/>
</dbReference>
<feature type="domain" description="ABC transporter" evidence="9">
    <location>
        <begin position="22"/>
        <end position="243"/>
    </location>
</feature>
<sequence>MNYKVKLEHVTKKYKMYNKPSDKLKDLFFRSGDGEYHYALNNISFEVPEGEIVGIVGLNGSGKSTLSNLIAGVTMPNKGTVDIKGTAALIAISSGLNGQLTGLENIELKGLMMGLGKEKIKEIIPQVIEFADIGKFIYQPVKTYSSGMKSRLGFAISIHIDPDILVIDEALSVGDQTFTQKCLDKMNEFKEHGKTIFFISHSISQVQSFCTKAIWIHYGQLREYGNVKEVVGHYSDFLKQYNQMTAEEKKQLREEQTSQFQHGLLQEQFTKIQKPRRNFKPRRHKMKRKSTIIAGICLAAIAGIITAGVYYNDLLPFSKENKDVGKVVSSKAVTEEKQAEKEQKKEQKKEEKYIIASNKISILKEASTSSERLAVANFGDIFTGFDSKKDTVNTDWTQVKLPSGETGWLSTQYAVPFTPKQNMVEDSKLDDLLSLLKRVYGTQIKDVSSYLGKTEKELQTTYPNTLNPLQTVAGKTIVKDGNIQFGISQDKVVDITLQDISLSVAKLHELLGKANMSNNEENNYFYETNSYYIAARSDETHKEIQSISIVKK</sequence>
<keyword evidence="7 8" id="KW-0472">Membrane</keyword>
<dbReference type="RefSeq" id="WP_098500470.1">
    <property type="nucleotide sequence ID" value="NZ_NUXC01000027.1"/>
</dbReference>
<keyword evidence="3" id="KW-1003">Cell membrane</keyword>
<evidence type="ECO:0000256" key="5">
    <source>
        <dbReference type="ARBA" id="ARBA00022840"/>
    </source>
</evidence>
<evidence type="ECO:0000256" key="8">
    <source>
        <dbReference type="SAM" id="Phobius"/>
    </source>
</evidence>
<organism evidence="11 12">
    <name type="scientific">Bacillus cereus</name>
    <dbReference type="NCBI Taxonomy" id="1396"/>
    <lineage>
        <taxon>Bacteria</taxon>
        <taxon>Bacillati</taxon>
        <taxon>Bacillota</taxon>
        <taxon>Bacilli</taxon>
        <taxon>Bacillales</taxon>
        <taxon>Bacillaceae</taxon>
        <taxon>Bacillus</taxon>
        <taxon>Bacillus cereus group</taxon>
    </lineage>
</organism>
<proteinExistence type="inferred from homology"/>
<dbReference type="PROSITE" id="PS50893">
    <property type="entry name" value="ABC_TRANSPORTER_2"/>
    <property type="match status" value="1"/>
</dbReference>
<dbReference type="SUPFAM" id="SSF52540">
    <property type="entry name" value="P-loop containing nucleoside triphosphate hydrolases"/>
    <property type="match status" value="1"/>
</dbReference>
<dbReference type="InterPro" id="IPR003646">
    <property type="entry name" value="SH3-like_bac-type"/>
</dbReference>
<dbReference type="FunFam" id="3.40.50.300:FF:003010">
    <property type="entry name" value="Teichoic acids export ATP-binding protein TagH"/>
    <property type="match status" value="1"/>
</dbReference>
<dbReference type="GO" id="GO:0016020">
    <property type="term" value="C:membrane"/>
    <property type="evidence" value="ECO:0007669"/>
    <property type="project" value="InterPro"/>
</dbReference>